<evidence type="ECO:0000256" key="11">
    <source>
        <dbReference type="SAM" id="MobiDB-lite"/>
    </source>
</evidence>
<dbReference type="GO" id="GO:0019706">
    <property type="term" value="F:protein-cysteine S-palmitoyltransferase activity"/>
    <property type="evidence" value="ECO:0007669"/>
    <property type="project" value="UniProtKB-EC"/>
</dbReference>
<evidence type="ECO:0000256" key="1">
    <source>
        <dbReference type="ARBA" id="ARBA00004141"/>
    </source>
</evidence>
<dbReference type="STRING" id="743788.S8DW03"/>
<keyword evidence="5 10" id="KW-0472">Membrane</keyword>
<dbReference type="HOGENOM" id="CLU_016096_0_0_1"/>
<dbReference type="InterPro" id="IPR039859">
    <property type="entry name" value="PFA4/ZDH16/20/ERF2-like"/>
</dbReference>
<evidence type="ECO:0000256" key="10">
    <source>
        <dbReference type="RuleBase" id="RU079119"/>
    </source>
</evidence>
<evidence type="ECO:0000256" key="4">
    <source>
        <dbReference type="ARBA" id="ARBA00022989"/>
    </source>
</evidence>
<feature type="compositionally biased region" description="Polar residues" evidence="11">
    <location>
        <begin position="160"/>
        <end position="174"/>
    </location>
</feature>
<feature type="compositionally biased region" description="Pro residues" evidence="11">
    <location>
        <begin position="50"/>
        <end position="59"/>
    </location>
</feature>
<feature type="compositionally biased region" description="Polar residues" evidence="11">
    <location>
        <begin position="65"/>
        <end position="75"/>
    </location>
</feature>
<feature type="region of interest" description="Disordered" evidence="11">
    <location>
        <begin position="92"/>
        <end position="174"/>
    </location>
</feature>
<protein>
    <recommendedName>
        <fullName evidence="10">Palmitoyltransferase</fullName>
        <ecNumber evidence="10">2.3.1.225</ecNumber>
    </recommendedName>
</protein>
<evidence type="ECO:0000256" key="5">
    <source>
        <dbReference type="ARBA" id="ARBA00023136"/>
    </source>
</evidence>
<feature type="transmembrane region" description="Helical" evidence="10">
    <location>
        <begin position="260"/>
        <end position="285"/>
    </location>
</feature>
<evidence type="ECO:0000256" key="2">
    <source>
        <dbReference type="ARBA" id="ARBA00022679"/>
    </source>
</evidence>
<sequence>MGHIGESGVPSSGLPSSVSTPHLQLRPPVHTSSHAGGILPPASFFHPSRPGYPPAPPTAPHIRRSSATDSVGHSTPDANLVLRAATVKASREPLLPIGPGTPKRPAVNIQTTPYGTHDGSLSPGGMLRGSFEKIFKRGASTDGRRTSGHPSPVSPLGLTIPQTSARTGQASPISPATAARMTFELNVQTRRKQSPSPPPDSASSHSLDFNPNPPSLSHPLAATPVVNAGTGKFMRNWETHPSRNRFFLNGHVLTGGDAPWAFVASLTVVLGITGVWFGTTCVWWWQNESPAVAIIGAYMCLLTISSMAATAFRDPGILPRNLDPDPPHAAQMSTESVRAPLPRDIRIRSETVRTKYCQTCRTYRPPRSSHCKMCDNCVEGCDHHCQWVNNCVGKRNYTTFFTFLTSSVATLILVICTTAIHLYLLTRAPFRLDFRKALRTPDGSGSATAFVMSILVIWPVMALWLYHTRLLLLNVTTIEQIRNQAHKSLFPGPAPANPFSHGSWRRNLMNVLCRPGGYSWLDAAAVATEDRREVNPGLLRDAEGGSAVGDAWAAAMEEGRGMKAQ</sequence>
<evidence type="ECO:0000256" key="3">
    <source>
        <dbReference type="ARBA" id="ARBA00022692"/>
    </source>
</evidence>
<keyword evidence="7" id="KW-0449">Lipoprotein</keyword>
<name>S8DW03_FOMSC</name>
<dbReference type="Proteomes" id="UP000015241">
    <property type="component" value="Unassembled WGS sequence"/>
</dbReference>
<dbReference type="GO" id="GO:0005794">
    <property type="term" value="C:Golgi apparatus"/>
    <property type="evidence" value="ECO:0007669"/>
    <property type="project" value="TreeGrafter"/>
</dbReference>
<evidence type="ECO:0000256" key="8">
    <source>
        <dbReference type="ARBA" id="ARBA00023315"/>
    </source>
</evidence>
<feature type="transmembrane region" description="Helical" evidence="10">
    <location>
        <begin position="291"/>
        <end position="312"/>
    </location>
</feature>
<feature type="compositionally biased region" description="Low complexity" evidence="11">
    <location>
        <begin position="7"/>
        <end position="19"/>
    </location>
</feature>
<dbReference type="GO" id="GO:0005783">
    <property type="term" value="C:endoplasmic reticulum"/>
    <property type="evidence" value="ECO:0007669"/>
    <property type="project" value="TreeGrafter"/>
</dbReference>
<dbReference type="InterPro" id="IPR001594">
    <property type="entry name" value="Palmitoyltrfase_DHHC"/>
</dbReference>
<feature type="region of interest" description="Disordered" evidence="11">
    <location>
        <begin position="1"/>
        <end position="75"/>
    </location>
</feature>
<comment type="domain">
    <text evidence="10">The DHHC domain is required for palmitoyltransferase activity.</text>
</comment>
<reference evidence="13 14" key="1">
    <citation type="journal article" date="2012" name="Science">
        <title>The Paleozoic origin of enzymatic lignin decomposition reconstructed from 31 fungal genomes.</title>
        <authorList>
            <person name="Floudas D."/>
            <person name="Binder M."/>
            <person name="Riley R."/>
            <person name="Barry K."/>
            <person name="Blanchette R.A."/>
            <person name="Henrissat B."/>
            <person name="Martinez A.T."/>
            <person name="Otillar R."/>
            <person name="Spatafora J.W."/>
            <person name="Yadav J.S."/>
            <person name="Aerts A."/>
            <person name="Benoit I."/>
            <person name="Boyd A."/>
            <person name="Carlson A."/>
            <person name="Copeland A."/>
            <person name="Coutinho P.M."/>
            <person name="de Vries R.P."/>
            <person name="Ferreira P."/>
            <person name="Findley K."/>
            <person name="Foster B."/>
            <person name="Gaskell J."/>
            <person name="Glotzer D."/>
            <person name="Gorecki P."/>
            <person name="Heitman J."/>
            <person name="Hesse C."/>
            <person name="Hori C."/>
            <person name="Igarashi K."/>
            <person name="Jurgens J.A."/>
            <person name="Kallen N."/>
            <person name="Kersten P."/>
            <person name="Kohler A."/>
            <person name="Kuees U."/>
            <person name="Kumar T.K.A."/>
            <person name="Kuo A."/>
            <person name="LaButti K."/>
            <person name="Larrondo L.F."/>
            <person name="Lindquist E."/>
            <person name="Ling A."/>
            <person name="Lombard V."/>
            <person name="Lucas S."/>
            <person name="Lundell T."/>
            <person name="Martin R."/>
            <person name="McLaughlin D.J."/>
            <person name="Morgenstern I."/>
            <person name="Morin E."/>
            <person name="Murat C."/>
            <person name="Nagy L.G."/>
            <person name="Nolan M."/>
            <person name="Ohm R.A."/>
            <person name="Patyshakuliyeva A."/>
            <person name="Rokas A."/>
            <person name="Ruiz-Duenas F.J."/>
            <person name="Sabat G."/>
            <person name="Salamov A."/>
            <person name="Samejima M."/>
            <person name="Schmutz J."/>
            <person name="Slot J.C."/>
            <person name="St John F."/>
            <person name="Stenlid J."/>
            <person name="Sun H."/>
            <person name="Sun S."/>
            <person name="Syed K."/>
            <person name="Tsang A."/>
            <person name="Wiebenga A."/>
            <person name="Young D."/>
            <person name="Pisabarro A."/>
            <person name="Eastwood D.C."/>
            <person name="Martin F."/>
            <person name="Cullen D."/>
            <person name="Grigoriev I.V."/>
            <person name="Hibbett D.S."/>
        </authorList>
    </citation>
    <scope>NUCLEOTIDE SEQUENCE</scope>
    <source>
        <strain evidence="14">FP-58527</strain>
    </source>
</reference>
<evidence type="ECO:0000256" key="6">
    <source>
        <dbReference type="ARBA" id="ARBA00023139"/>
    </source>
</evidence>
<dbReference type="OrthoDB" id="9909019at2759"/>
<keyword evidence="4 10" id="KW-1133">Transmembrane helix</keyword>
<keyword evidence="14" id="KW-1185">Reference proteome</keyword>
<comment type="subcellular location">
    <subcellularLocation>
        <location evidence="1">Membrane</location>
        <topology evidence="1">Multi-pass membrane protein</topology>
    </subcellularLocation>
</comment>
<feature type="transmembrane region" description="Helical" evidence="10">
    <location>
        <begin position="400"/>
        <end position="424"/>
    </location>
</feature>
<keyword evidence="8 10" id="KW-0012">Acyltransferase</keyword>
<dbReference type="PANTHER" id="PTHR22883">
    <property type="entry name" value="ZINC FINGER DHHC DOMAIN CONTAINING PROTEIN"/>
    <property type="match status" value="1"/>
</dbReference>
<dbReference type="EMBL" id="KE504183">
    <property type="protein sequence ID" value="EPS96802.1"/>
    <property type="molecule type" value="Genomic_DNA"/>
</dbReference>
<keyword evidence="6" id="KW-0564">Palmitate</keyword>
<comment type="similarity">
    <text evidence="10">Belongs to the DHHC palmitoyltransferase family.</text>
</comment>
<dbReference type="GO" id="GO:0016020">
    <property type="term" value="C:membrane"/>
    <property type="evidence" value="ECO:0007669"/>
    <property type="project" value="UniProtKB-SubCell"/>
</dbReference>
<proteinExistence type="inferred from homology"/>
<evidence type="ECO:0000256" key="9">
    <source>
        <dbReference type="ARBA" id="ARBA00048048"/>
    </source>
</evidence>
<dbReference type="InParanoid" id="S8DW03"/>
<organism evidence="13 14">
    <name type="scientific">Fomitopsis schrenkii</name>
    <name type="common">Brown rot fungus</name>
    <dbReference type="NCBI Taxonomy" id="2126942"/>
    <lineage>
        <taxon>Eukaryota</taxon>
        <taxon>Fungi</taxon>
        <taxon>Dikarya</taxon>
        <taxon>Basidiomycota</taxon>
        <taxon>Agaricomycotina</taxon>
        <taxon>Agaricomycetes</taxon>
        <taxon>Polyporales</taxon>
        <taxon>Fomitopsis</taxon>
    </lineage>
</organism>
<gene>
    <name evidence="13" type="ORF">FOMPIDRAFT_71178</name>
</gene>
<dbReference type="PANTHER" id="PTHR22883:SF488">
    <property type="entry name" value="PALMITOYLTRANSFERASE"/>
    <property type="match status" value="1"/>
</dbReference>
<keyword evidence="3 10" id="KW-0812">Transmembrane</keyword>
<evidence type="ECO:0000313" key="13">
    <source>
        <dbReference type="EMBL" id="EPS96802.1"/>
    </source>
</evidence>
<accession>S8DW03</accession>
<dbReference type="GO" id="GO:0006612">
    <property type="term" value="P:protein targeting to membrane"/>
    <property type="evidence" value="ECO:0007669"/>
    <property type="project" value="TreeGrafter"/>
</dbReference>
<evidence type="ECO:0000259" key="12">
    <source>
        <dbReference type="Pfam" id="PF01529"/>
    </source>
</evidence>
<feature type="transmembrane region" description="Helical" evidence="10">
    <location>
        <begin position="444"/>
        <end position="466"/>
    </location>
</feature>
<keyword evidence="2 10" id="KW-0808">Transferase</keyword>
<dbReference type="eggNOG" id="KOG1311">
    <property type="taxonomic scope" value="Eukaryota"/>
</dbReference>
<feature type="region of interest" description="Disordered" evidence="11">
    <location>
        <begin position="188"/>
        <end position="222"/>
    </location>
</feature>
<dbReference type="Pfam" id="PF01529">
    <property type="entry name" value="DHHC"/>
    <property type="match status" value="1"/>
</dbReference>
<dbReference type="EC" id="2.3.1.225" evidence="10"/>
<comment type="catalytic activity">
    <reaction evidence="9 10">
        <text>L-cysteinyl-[protein] + hexadecanoyl-CoA = S-hexadecanoyl-L-cysteinyl-[protein] + CoA</text>
        <dbReference type="Rhea" id="RHEA:36683"/>
        <dbReference type="Rhea" id="RHEA-COMP:10131"/>
        <dbReference type="Rhea" id="RHEA-COMP:11032"/>
        <dbReference type="ChEBI" id="CHEBI:29950"/>
        <dbReference type="ChEBI" id="CHEBI:57287"/>
        <dbReference type="ChEBI" id="CHEBI:57379"/>
        <dbReference type="ChEBI" id="CHEBI:74151"/>
        <dbReference type="EC" id="2.3.1.225"/>
    </reaction>
</comment>
<dbReference type="AlphaFoldDB" id="S8DW03"/>
<evidence type="ECO:0000313" key="14">
    <source>
        <dbReference type="Proteomes" id="UP000015241"/>
    </source>
</evidence>
<evidence type="ECO:0000256" key="7">
    <source>
        <dbReference type="ARBA" id="ARBA00023288"/>
    </source>
</evidence>
<feature type="domain" description="Palmitoyltransferase DHHC" evidence="12">
    <location>
        <begin position="353"/>
        <end position="483"/>
    </location>
</feature>
<dbReference type="PROSITE" id="PS50216">
    <property type="entry name" value="DHHC"/>
    <property type="match status" value="1"/>
</dbReference>